<organism evidence="2 3">
    <name type="scientific">Tigheibacillus jepli</name>
    <dbReference type="NCBI Taxonomy" id="3035914"/>
    <lineage>
        <taxon>Bacteria</taxon>
        <taxon>Bacillati</taxon>
        <taxon>Bacillota</taxon>
        <taxon>Bacilli</taxon>
        <taxon>Bacillales</taxon>
        <taxon>Bacillaceae</taxon>
        <taxon>Tigheibacillus</taxon>
    </lineage>
</organism>
<proteinExistence type="predicted"/>
<dbReference type="PRINTS" id="PR00411">
    <property type="entry name" value="PNDRDTASEI"/>
</dbReference>
<dbReference type="Gene3D" id="3.50.50.60">
    <property type="entry name" value="FAD/NAD(P)-binding domain"/>
    <property type="match status" value="1"/>
</dbReference>
<reference evidence="2 3" key="1">
    <citation type="submission" date="2023-10" db="EMBL/GenBank/DDBJ databases">
        <title>179-bfca-hs.</title>
        <authorList>
            <person name="Miliotis G."/>
            <person name="Sengupta P."/>
            <person name="Hameed A."/>
            <person name="Chuvochina M."/>
            <person name="Mcdonagh F."/>
            <person name="Simpson A.C."/>
            <person name="Singh N.K."/>
            <person name="Rekha P.D."/>
            <person name="Raman K."/>
            <person name="Hugenholtz P."/>
            <person name="Venkateswaran K."/>
        </authorList>
    </citation>
    <scope>NUCLEOTIDE SEQUENCE [LARGE SCALE GENOMIC DNA]</scope>
    <source>
        <strain evidence="2 3">179-BFC-A-HS</strain>
    </source>
</reference>
<protein>
    <submittedName>
        <fullName evidence="2">FAD-dependent oxidoreductase</fullName>
    </submittedName>
</protein>
<evidence type="ECO:0000313" key="2">
    <source>
        <dbReference type="EMBL" id="MDY0406418.1"/>
    </source>
</evidence>
<dbReference type="PANTHER" id="PTHR43014">
    <property type="entry name" value="MERCURIC REDUCTASE"/>
    <property type="match status" value="1"/>
</dbReference>
<gene>
    <name evidence="2" type="ORF">P5G51_014380</name>
</gene>
<accession>A0ABU5CLQ0</accession>
<dbReference type="InterPro" id="IPR023753">
    <property type="entry name" value="FAD/NAD-binding_dom"/>
</dbReference>
<dbReference type="EMBL" id="JAROCA020000001">
    <property type="protein sequence ID" value="MDY0406418.1"/>
    <property type="molecule type" value="Genomic_DNA"/>
</dbReference>
<comment type="caution">
    <text evidence="2">The sequence shown here is derived from an EMBL/GenBank/DDBJ whole genome shotgun (WGS) entry which is preliminary data.</text>
</comment>
<evidence type="ECO:0000259" key="1">
    <source>
        <dbReference type="Pfam" id="PF07992"/>
    </source>
</evidence>
<sequence length="115" mass="12281">MMKKFDVLVIGSGPAGSSLAGLTSNKGLQTAIVESRAYGGTCPLRGCNPKKVLASAAKVIAHAENMRGKGIEGSTHINWQDLIAFKQSFVDPVPAAEEKAYRNKVSQHFRVKLAL</sequence>
<dbReference type="Pfam" id="PF07992">
    <property type="entry name" value="Pyr_redox_2"/>
    <property type="match status" value="1"/>
</dbReference>
<dbReference type="InterPro" id="IPR036188">
    <property type="entry name" value="FAD/NAD-bd_sf"/>
</dbReference>
<keyword evidence="3" id="KW-1185">Reference proteome</keyword>
<evidence type="ECO:0000313" key="3">
    <source>
        <dbReference type="Proteomes" id="UP001228376"/>
    </source>
</evidence>
<feature type="domain" description="FAD/NAD(P)-binding" evidence="1">
    <location>
        <begin position="5"/>
        <end position="75"/>
    </location>
</feature>
<dbReference type="SUPFAM" id="SSF51905">
    <property type="entry name" value="FAD/NAD(P)-binding domain"/>
    <property type="match status" value="1"/>
</dbReference>
<dbReference type="PANTHER" id="PTHR43014:SF5">
    <property type="entry name" value="GLUTATHIONE REDUCTASE (NADPH)"/>
    <property type="match status" value="1"/>
</dbReference>
<dbReference type="Proteomes" id="UP001228376">
    <property type="component" value="Unassembled WGS sequence"/>
</dbReference>
<name>A0ABU5CLQ0_9BACI</name>